<dbReference type="GO" id="GO:0140673">
    <property type="term" value="P:transcription elongation-coupled chromatin remodeling"/>
    <property type="evidence" value="ECO:0007669"/>
    <property type="project" value="InterPro"/>
</dbReference>
<dbReference type="Pfam" id="PF14635">
    <property type="entry name" value="HHH_7"/>
    <property type="match status" value="1"/>
</dbReference>
<dbReference type="EMBL" id="PKPP01005805">
    <property type="protein sequence ID" value="PWA58749.1"/>
    <property type="molecule type" value="Genomic_DNA"/>
</dbReference>
<evidence type="ECO:0000256" key="5">
    <source>
        <dbReference type="ARBA" id="ARBA00023242"/>
    </source>
</evidence>
<dbReference type="InterPro" id="IPR006641">
    <property type="entry name" value="YqgF/RNaseH-like_dom"/>
</dbReference>
<dbReference type="InterPro" id="IPR003029">
    <property type="entry name" value="S1_domain"/>
</dbReference>
<dbReference type="Gene3D" id="2.40.50.140">
    <property type="entry name" value="Nucleic acid-binding proteins"/>
    <property type="match status" value="1"/>
</dbReference>
<name>A0A2U1MBV4_ARTAN</name>
<feature type="compositionally biased region" description="Gly residues" evidence="6">
    <location>
        <begin position="1864"/>
        <end position="1874"/>
    </location>
</feature>
<dbReference type="Gene3D" id="3.30.420.140">
    <property type="entry name" value="YqgF/RNase H-like domain"/>
    <property type="match status" value="1"/>
</dbReference>
<feature type="compositionally biased region" description="Acidic residues" evidence="6">
    <location>
        <begin position="394"/>
        <end position="422"/>
    </location>
</feature>
<evidence type="ECO:0000313" key="8">
    <source>
        <dbReference type="EMBL" id="PWA58749.1"/>
    </source>
</evidence>
<dbReference type="Gene3D" id="1.10.150.850">
    <property type="entry name" value="Spt6, helix-hairpin-helix domain"/>
    <property type="match status" value="1"/>
</dbReference>
<dbReference type="Pfam" id="PF21710">
    <property type="entry name" value="Spt6_S1"/>
    <property type="match status" value="1"/>
</dbReference>
<dbReference type="SUPFAM" id="SSF55550">
    <property type="entry name" value="SH2 domain"/>
    <property type="match status" value="1"/>
</dbReference>
<dbReference type="CDD" id="cd09928">
    <property type="entry name" value="SH2_Cterm_SPT6_like"/>
    <property type="match status" value="2"/>
</dbReference>
<dbReference type="CDD" id="cd09918">
    <property type="entry name" value="SH2_Nterm_SPT6_like"/>
    <property type="match status" value="2"/>
</dbReference>
<feature type="compositionally biased region" description="Basic residues" evidence="6">
    <location>
        <begin position="427"/>
        <end position="438"/>
    </location>
</feature>
<keyword evidence="4" id="KW-0804">Transcription</keyword>
<keyword evidence="3" id="KW-0805">Transcription regulation</keyword>
<dbReference type="InterPro" id="IPR023323">
    <property type="entry name" value="Tex-like_dom_sf"/>
</dbReference>
<dbReference type="InterPro" id="IPR042066">
    <property type="entry name" value="Spt6_death-like"/>
</dbReference>
<dbReference type="FunFam" id="1.10.3500.10:FF:000004">
    <property type="entry name" value="Transcription elongation factor spt6"/>
    <property type="match status" value="1"/>
</dbReference>
<dbReference type="InterPro" id="IPR012340">
    <property type="entry name" value="NA-bd_OB-fold"/>
</dbReference>
<dbReference type="Gene3D" id="1.10.10.2740">
    <property type="entry name" value="Spt6, Death-like domain"/>
    <property type="match status" value="1"/>
</dbReference>
<protein>
    <submittedName>
        <fullName evidence="8">Global transcription factor group B1</fullName>
    </submittedName>
</protein>
<dbReference type="InterPro" id="IPR035420">
    <property type="entry name" value="Spt6_SH2"/>
</dbReference>
<feature type="region of interest" description="Disordered" evidence="6">
    <location>
        <begin position="1806"/>
        <end position="1903"/>
    </location>
</feature>
<dbReference type="GO" id="GO:0031491">
    <property type="term" value="F:nucleosome binding"/>
    <property type="evidence" value="ECO:0007669"/>
    <property type="project" value="TreeGrafter"/>
</dbReference>
<feature type="region of interest" description="Disordered" evidence="6">
    <location>
        <begin position="342"/>
        <end position="441"/>
    </location>
</feature>
<dbReference type="InterPro" id="IPR037027">
    <property type="entry name" value="YqgF/RNaseH-like_dom_sf"/>
</dbReference>
<feature type="domain" description="S1 motif" evidence="7">
    <location>
        <begin position="1349"/>
        <end position="1420"/>
    </location>
</feature>
<dbReference type="InterPro" id="IPR012337">
    <property type="entry name" value="RNaseH-like_sf"/>
</dbReference>
<dbReference type="InterPro" id="IPR035019">
    <property type="entry name" value="Spt6_SH2_N"/>
</dbReference>
<accession>A0A2U1MBV4</accession>
<gene>
    <name evidence="8" type="ORF">CTI12_AA398350</name>
</gene>
<evidence type="ECO:0000256" key="6">
    <source>
        <dbReference type="SAM" id="MobiDB-lite"/>
    </source>
</evidence>
<dbReference type="Pfam" id="PF14633">
    <property type="entry name" value="SH2_2"/>
    <property type="match status" value="1"/>
</dbReference>
<dbReference type="Gene3D" id="3.30.505.10">
    <property type="entry name" value="SH2 domain"/>
    <property type="match status" value="3"/>
</dbReference>
<dbReference type="GO" id="GO:0042393">
    <property type="term" value="F:histone binding"/>
    <property type="evidence" value="ECO:0007669"/>
    <property type="project" value="TreeGrafter"/>
</dbReference>
<dbReference type="SMART" id="SM00732">
    <property type="entry name" value="YqgFc"/>
    <property type="match status" value="1"/>
</dbReference>
<keyword evidence="5" id="KW-0539">Nucleus</keyword>
<dbReference type="GO" id="GO:0034728">
    <property type="term" value="P:nucleosome organization"/>
    <property type="evidence" value="ECO:0007669"/>
    <property type="project" value="TreeGrafter"/>
</dbReference>
<feature type="compositionally biased region" description="Basic and acidic residues" evidence="6">
    <location>
        <begin position="1843"/>
        <end position="1856"/>
    </location>
</feature>
<comment type="caution">
    <text evidence="8">The sequence shown here is derived from an EMBL/GenBank/DDBJ whole genome shotgun (WGS) entry which is preliminary data.</text>
</comment>
<dbReference type="Proteomes" id="UP000245207">
    <property type="component" value="Unassembled WGS sequence"/>
</dbReference>
<feature type="region of interest" description="Disordered" evidence="6">
    <location>
        <begin position="1"/>
        <end position="33"/>
    </location>
</feature>
<evidence type="ECO:0000256" key="4">
    <source>
        <dbReference type="ARBA" id="ARBA00023163"/>
    </source>
</evidence>
<dbReference type="InterPro" id="IPR041692">
    <property type="entry name" value="HHH_9"/>
</dbReference>
<dbReference type="InterPro" id="IPR023319">
    <property type="entry name" value="Tex-like_HTH_dom_sf"/>
</dbReference>
<organism evidence="8 9">
    <name type="scientific">Artemisia annua</name>
    <name type="common">Sweet wormwood</name>
    <dbReference type="NCBI Taxonomy" id="35608"/>
    <lineage>
        <taxon>Eukaryota</taxon>
        <taxon>Viridiplantae</taxon>
        <taxon>Streptophyta</taxon>
        <taxon>Embryophyta</taxon>
        <taxon>Tracheophyta</taxon>
        <taxon>Spermatophyta</taxon>
        <taxon>Magnoliopsida</taxon>
        <taxon>eudicotyledons</taxon>
        <taxon>Gunneridae</taxon>
        <taxon>Pentapetalae</taxon>
        <taxon>asterids</taxon>
        <taxon>campanulids</taxon>
        <taxon>Asterales</taxon>
        <taxon>Asteraceae</taxon>
        <taxon>Asteroideae</taxon>
        <taxon>Anthemideae</taxon>
        <taxon>Artemisiinae</taxon>
        <taxon>Artemisia</taxon>
    </lineage>
</organism>
<dbReference type="FunFam" id="1.10.10.650:FF:000003">
    <property type="entry name" value="Transcription elongation factor spt6"/>
    <property type="match status" value="1"/>
</dbReference>
<evidence type="ECO:0000313" key="9">
    <source>
        <dbReference type="Proteomes" id="UP000245207"/>
    </source>
</evidence>
<feature type="compositionally biased region" description="Acidic residues" evidence="6">
    <location>
        <begin position="293"/>
        <end position="312"/>
    </location>
</feature>
<dbReference type="InterPro" id="IPR028083">
    <property type="entry name" value="Spt6_acidic_N_dom"/>
</dbReference>
<dbReference type="InterPro" id="IPR035018">
    <property type="entry name" value="Spt6_SH2_C"/>
</dbReference>
<dbReference type="GO" id="GO:0009793">
    <property type="term" value="P:embryo development ending in seed dormancy"/>
    <property type="evidence" value="ECO:0007669"/>
    <property type="project" value="UniProtKB-ARBA"/>
</dbReference>
<dbReference type="SUPFAM" id="SSF47781">
    <property type="entry name" value="RuvA domain 2-like"/>
    <property type="match status" value="2"/>
</dbReference>
<dbReference type="SMART" id="SM00316">
    <property type="entry name" value="S1"/>
    <property type="match status" value="1"/>
</dbReference>
<dbReference type="SUPFAM" id="SSF158832">
    <property type="entry name" value="Tex N-terminal region-like"/>
    <property type="match status" value="2"/>
</dbReference>
<dbReference type="FunFam" id="1.10.10.2740:FF:000002">
    <property type="entry name" value="Transcription elongation factor Spt6"/>
    <property type="match status" value="1"/>
</dbReference>
<dbReference type="PANTHER" id="PTHR10145:SF6">
    <property type="entry name" value="TRANSCRIPTION ELONGATION FACTOR SPT6"/>
    <property type="match status" value="1"/>
</dbReference>
<dbReference type="FunFam" id="3.30.505.10:FF:000047">
    <property type="entry name" value="Transcription elongation factor spt6"/>
    <property type="match status" value="1"/>
</dbReference>
<dbReference type="Pfam" id="PF14639">
    <property type="entry name" value="YqgF"/>
    <property type="match status" value="1"/>
</dbReference>
<dbReference type="InterPro" id="IPR049540">
    <property type="entry name" value="Spt6-like_S1"/>
</dbReference>
<dbReference type="PANTHER" id="PTHR10145">
    <property type="entry name" value="TRANSCRIPTION ELONGATION FACTOR SPT6"/>
    <property type="match status" value="1"/>
</dbReference>
<dbReference type="SUPFAM" id="SSF50249">
    <property type="entry name" value="Nucleic acid-binding proteins"/>
    <property type="match status" value="1"/>
</dbReference>
<dbReference type="FunFam" id="3.30.420.140:FF:000006">
    <property type="entry name" value="Transcription elongation factor spt6"/>
    <property type="match status" value="1"/>
</dbReference>
<proteinExistence type="inferred from homology"/>
<dbReference type="FunFam" id="3.30.505.10:FF:000050">
    <property type="entry name" value="Transcription elongation factor spt6"/>
    <property type="match status" value="1"/>
</dbReference>
<feature type="region of interest" description="Disordered" evidence="6">
    <location>
        <begin position="293"/>
        <end position="319"/>
    </location>
</feature>
<dbReference type="PROSITE" id="PS50126">
    <property type="entry name" value="S1"/>
    <property type="match status" value="1"/>
</dbReference>
<dbReference type="Gene3D" id="1.10.3500.10">
    <property type="entry name" value="Tex N-terminal region-like"/>
    <property type="match status" value="2"/>
</dbReference>
<dbReference type="InterPro" id="IPR010994">
    <property type="entry name" value="RuvA_2-like"/>
</dbReference>
<evidence type="ECO:0000256" key="3">
    <source>
        <dbReference type="ARBA" id="ARBA00023015"/>
    </source>
</evidence>
<sequence length="1990" mass="226046">MTEKDDKIREIDIPERMQISEKSTGPPPTDGMSIAEESTWILNQLGSGMKLDVPLIAMYRKEECRSLFKDPDDKDKKNNPDKPPMKWHKVLWAISELDRKWLLLQKRKSALQLYYNKQFEEERSIYDETRLHLNQKLFDSITESLKVAESEREIDDVDSKFNLHFPPGDVGVDEGRFKRPKRKSQYSICSKSGLWEVASKFGYNSEEFGLLISLEKMRTEELEDAKETPEEVASRFTCAMFENPKAVLSGARHMAAVEISCPNLTVSKAGCEISNKLGDSAVGQRNYVEDEIEVEEEDREAIEPDDDNEEYESEKNYDLDEDDYELLEDNGFRRSKVESKKFKRLKKARADADGGHSGLSDEEEYDGTGKGRRSAENQISRSLFDDDGPPVGDIVEDEQIEEEEDDDIGDIDDFIVDEDETDEHGQPIRRRKVKKKTFRQTGGVSSMALQEAHDISGDVDEFLRQRKYQLGLERSTHDEASEWKDRKLEDEFEPIILSEKYMTEKDDKIREIDIPERMQISEKSTGPPPTDGMSIAEESTWIVNQLGSGMVPLFSKEGCGLEIVKGDIVRFLEFMHVQKLDVPSIAMYRKEECRSLFKDPDDKDKKNNPDKPPMKWHKVLWAILELDRKWLLLQKRKSALQLYYNKRFEEERSIYDETRLQLNQKLFDSITESLKVAESEREIDDVDSKFNLHFLPGDVGVDEGRFKRPKRKSQYSSCSKSGLWEVASKFGYNSEEFGLLISLEKMRTEELEDAKETPEEVASRFTCAMFENPKAVLSGARHMAAVEISCEPCVRRHVRIFFMDNAVVSTRPTADGRVSIDANHEFTGIKWLKNKPFTRFDDAQWLVIQKAEEEKLIEVFVQLPASFHDKLISDAHEYYLSDGVSKSAQLWNEQRKQIIKDAFDGLLLPSMAKEARALLTSRAKNWLLMEYGKLLWDKVSVAPYQNQKKENDNSLDDYEAASRVMARCWGSGNPTTTFVMLDSYGEVVDVLYAGAISINGQSANDQQRKKNDQQRLKKFIMDHQPNVVVLGAVNLNCGRLKDDIYEILFKMVEENPRDVGQDMEDIGVVYGDETLPRLYENSRISSDQLQPQFGTVKRAVALGRYLQNPLAMAATLCGPSREILSWKLSPLESFLTPDEKYGMVEQVMVDATNQVGLDVNLAITHEWLFAPLQFISGLGPRKAASLQRSLVRASSIYTRKDLLSHSLGKKVFVNAVGFLRVRRSGNAASSSQFIDLLDDTRIHPESYGLAQELAKDMYTADAQDEVNDDEDMLEMAIEHVRENPTLLRRLEVDAYDKSKKRENKKDTLNHVRLELIHGFQDWRRPYAKPSEDEAFYMLCGETEETLAEGKIIQATVRRVQPQRAVCFLESGLTGLLSKDDYSDDRRDNDLTERLNEGDILTCKIKSIVKNERIKVFLSCRGNGLRSDRSKEYKKMDPYYHEDLDSIETGKEIARKDKELVKKHFKSRMIVHPRFQNITADEAMEMLSDKEPGESIIRPSSRGTSYLTLTLKIYKDVYAHKDIIEDGKENKGPGVLRLGKTLKIGEDVFEDLDEVMDRYIDPLVTHLKKMLEYRKFKEGGKAEVDESLRKEKMENPSRIVYSFGLSHEHPGTFILTYMLSDKEPGESIIRPSSRGTSYLTLMLKIYKDVYAHKDIIEDGKENKGPGVLRLGKTLKIGEDVFEDLDEVMDRYVDPLVTHLKKMLEYRKFKEGGKAEVDESLRKEKMENPSRIVYSFGISHEHPGTFILTYVRSSNPHHEYIGLYPKGFKFRKKMFEEIDRLVAYFQRHIDDPQDAGPSIRSVAAMVPMRSPATGGSGGWGGSSSNDYRGHSGDRDRSSTPSSRTGRSDYRNGGRHDAHPSGVPRPYGGGSGQGRGQGSYNRGYDGGNGRSKDGEDGYGGFPGATTQNSPGEKLFLVVGLTRGGCSHKQEEVALGGPVGAFRALTAFDLQTPACVITNSMSLGSTTVSSTSSSSWAVAAAASGLYPALLKFGA</sequence>
<dbReference type="InterPro" id="IPR036860">
    <property type="entry name" value="SH2_dom_sf"/>
</dbReference>
<comment type="similarity">
    <text evidence="2">Belongs to the SPT6 family.</text>
</comment>
<dbReference type="SUPFAM" id="SSF53098">
    <property type="entry name" value="Ribonuclease H-like"/>
    <property type="match status" value="1"/>
</dbReference>
<evidence type="ECO:0000256" key="1">
    <source>
        <dbReference type="ARBA" id="ARBA00004123"/>
    </source>
</evidence>
<reference evidence="8 9" key="1">
    <citation type="journal article" date="2018" name="Mol. Plant">
        <title>The genome of Artemisia annua provides insight into the evolution of Asteraceae family and artemisinin biosynthesis.</title>
        <authorList>
            <person name="Shen Q."/>
            <person name="Zhang L."/>
            <person name="Liao Z."/>
            <person name="Wang S."/>
            <person name="Yan T."/>
            <person name="Shi P."/>
            <person name="Liu M."/>
            <person name="Fu X."/>
            <person name="Pan Q."/>
            <person name="Wang Y."/>
            <person name="Lv Z."/>
            <person name="Lu X."/>
            <person name="Zhang F."/>
            <person name="Jiang W."/>
            <person name="Ma Y."/>
            <person name="Chen M."/>
            <person name="Hao X."/>
            <person name="Li L."/>
            <person name="Tang Y."/>
            <person name="Lv G."/>
            <person name="Zhou Y."/>
            <person name="Sun X."/>
            <person name="Brodelius P.E."/>
            <person name="Rose J.K.C."/>
            <person name="Tang K."/>
        </authorList>
    </citation>
    <scope>NUCLEOTIDE SEQUENCE [LARGE SCALE GENOMIC DNA]</scope>
    <source>
        <strain evidence="9">cv. Huhao1</strain>
        <tissue evidence="8">Leaf</tissue>
    </source>
</reference>
<dbReference type="OrthoDB" id="995477at2759"/>
<evidence type="ECO:0000256" key="2">
    <source>
        <dbReference type="ARBA" id="ARBA00009253"/>
    </source>
</evidence>
<comment type="subcellular location">
    <subcellularLocation>
        <location evidence="1">Nucleus</location>
    </subcellularLocation>
</comment>
<evidence type="ECO:0000259" key="7">
    <source>
        <dbReference type="PROSITE" id="PS50126"/>
    </source>
</evidence>
<dbReference type="STRING" id="35608.A0A2U1MBV4"/>
<dbReference type="InterPro" id="IPR032706">
    <property type="entry name" value="Spt6_HHH"/>
</dbReference>
<dbReference type="InterPro" id="IPR017072">
    <property type="entry name" value="TF_Spt6"/>
</dbReference>
<dbReference type="Pfam" id="PF14632">
    <property type="entry name" value="SPT6_acidic"/>
    <property type="match status" value="1"/>
</dbReference>
<dbReference type="Pfam" id="PF17674">
    <property type="entry name" value="HHH_9"/>
    <property type="match status" value="1"/>
</dbReference>
<feature type="compositionally biased region" description="Basic and acidic residues" evidence="6">
    <location>
        <begin position="1825"/>
        <end position="1835"/>
    </location>
</feature>
<dbReference type="InterPro" id="IPR028231">
    <property type="entry name" value="Spt6_YqgF"/>
</dbReference>
<dbReference type="Gene3D" id="1.10.10.650">
    <property type="entry name" value="RuvA domain 2-like"/>
    <property type="match status" value="2"/>
</dbReference>
<feature type="compositionally biased region" description="Basic and acidic residues" evidence="6">
    <location>
        <begin position="1"/>
        <end position="19"/>
    </location>
</feature>
<dbReference type="GO" id="GO:0008023">
    <property type="term" value="C:transcription elongation factor complex"/>
    <property type="evidence" value="ECO:0007669"/>
    <property type="project" value="TreeGrafter"/>
</dbReference>
<dbReference type="GO" id="GO:0003676">
    <property type="term" value="F:nucleic acid binding"/>
    <property type="evidence" value="ECO:0007669"/>
    <property type="project" value="InterPro"/>
</dbReference>
<dbReference type="FunFam" id="1.10.150.850:FF:000001">
    <property type="entry name" value="Transcription elongation factor spt6"/>
    <property type="match status" value="1"/>
</dbReference>
<keyword evidence="9" id="KW-1185">Reference proteome</keyword>